<sequence length="137" mass="15221">MASANSTQQSSNSSEVARDVLADGRAACYKARDDFYACLDKTSGTTPTEVASVGLLYPAECKHAREQYMKACRPTWVKHFDRQYAGKKRVKRLLDKDPSQGGFDQSGSRVKDKTQLVGYLSTHLLCFPFWLATPGFS</sequence>
<dbReference type="Proteomes" id="UP001605036">
    <property type="component" value="Unassembled WGS sequence"/>
</dbReference>
<dbReference type="InterPro" id="IPR048280">
    <property type="entry name" value="COX6B-like"/>
</dbReference>
<evidence type="ECO:0000256" key="2">
    <source>
        <dbReference type="ARBA" id="ARBA00023128"/>
    </source>
</evidence>
<organism evidence="4 5">
    <name type="scientific">Riccia fluitans</name>
    <dbReference type="NCBI Taxonomy" id="41844"/>
    <lineage>
        <taxon>Eukaryota</taxon>
        <taxon>Viridiplantae</taxon>
        <taxon>Streptophyta</taxon>
        <taxon>Embryophyta</taxon>
        <taxon>Marchantiophyta</taxon>
        <taxon>Marchantiopsida</taxon>
        <taxon>Marchantiidae</taxon>
        <taxon>Marchantiales</taxon>
        <taxon>Ricciaceae</taxon>
        <taxon>Riccia</taxon>
    </lineage>
</organism>
<keyword evidence="5" id="KW-1185">Reference proteome</keyword>
<proteinExistence type="predicted"/>
<reference evidence="4 5" key="1">
    <citation type="submission" date="2024-09" db="EMBL/GenBank/DDBJ databases">
        <title>Chromosome-scale assembly of Riccia fluitans.</title>
        <authorList>
            <person name="Paukszto L."/>
            <person name="Sawicki J."/>
            <person name="Karawczyk K."/>
            <person name="Piernik-Szablinska J."/>
            <person name="Szczecinska M."/>
            <person name="Mazdziarz M."/>
        </authorList>
    </citation>
    <scope>NUCLEOTIDE SEQUENCE [LARGE SCALE GENOMIC DNA]</scope>
    <source>
        <strain evidence="4">Rf_01</strain>
        <tissue evidence="4">Aerial parts of the thallus</tissue>
    </source>
</reference>
<dbReference type="EMBL" id="JBHFFA010000008">
    <property type="protein sequence ID" value="KAL2608126.1"/>
    <property type="molecule type" value="Genomic_DNA"/>
</dbReference>
<dbReference type="InterPro" id="IPR036549">
    <property type="entry name" value="CX6/COA6-like_sf"/>
</dbReference>
<protein>
    <submittedName>
        <fullName evidence="4">Uncharacterized protein</fullName>
    </submittedName>
</protein>
<evidence type="ECO:0000313" key="4">
    <source>
        <dbReference type="EMBL" id="KAL2608126.1"/>
    </source>
</evidence>
<dbReference type="GO" id="GO:0005739">
    <property type="term" value="C:mitochondrion"/>
    <property type="evidence" value="ECO:0007669"/>
    <property type="project" value="UniProtKB-SubCell"/>
</dbReference>
<accession>A0ABD1XJP6</accession>
<comment type="caution">
    <text evidence="4">The sequence shown here is derived from an EMBL/GenBank/DDBJ whole genome shotgun (WGS) entry which is preliminary data.</text>
</comment>
<dbReference type="AlphaFoldDB" id="A0ABD1XJP6"/>
<dbReference type="SUPFAM" id="SSF47694">
    <property type="entry name" value="Cytochrome c oxidase subunit h"/>
    <property type="match status" value="1"/>
</dbReference>
<dbReference type="PANTHER" id="PTHR47445">
    <property type="entry name" value="OS08G0441400 PROTEIN"/>
    <property type="match status" value="1"/>
</dbReference>
<name>A0ABD1XJP6_9MARC</name>
<evidence type="ECO:0000313" key="5">
    <source>
        <dbReference type="Proteomes" id="UP001605036"/>
    </source>
</evidence>
<dbReference type="Pfam" id="PF02297">
    <property type="entry name" value="COX6B"/>
    <property type="match status" value="1"/>
</dbReference>
<dbReference type="PANTHER" id="PTHR47445:SF1">
    <property type="entry name" value="OS08G0441400 PROTEIN"/>
    <property type="match status" value="1"/>
</dbReference>
<gene>
    <name evidence="4" type="ORF">R1flu_026699</name>
</gene>
<evidence type="ECO:0000256" key="3">
    <source>
        <dbReference type="ARBA" id="ARBA00023157"/>
    </source>
</evidence>
<keyword evidence="2" id="KW-0496">Mitochondrion</keyword>
<dbReference type="Gene3D" id="1.10.10.140">
    <property type="entry name" value="Cytochrome c oxidase, subunit VIb"/>
    <property type="match status" value="1"/>
</dbReference>
<comment type="subcellular location">
    <subcellularLocation>
        <location evidence="1">Mitochondrion</location>
    </subcellularLocation>
</comment>
<dbReference type="InterPro" id="IPR048282">
    <property type="entry name" value="COA6_pln"/>
</dbReference>
<keyword evidence="3" id="KW-1015">Disulfide bond</keyword>
<evidence type="ECO:0000256" key="1">
    <source>
        <dbReference type="ARBA" id="ARBA00004173"/>
    </source>
</evidence>